<accession>A0AAV6HMI8</accession>
<organism evidence="2 3">
    <name type="scientific">Alosa alosa</name>
    <name type="common">allis shad</name>
    <dbReference type="NCBI Taxonomy" id="278164"/>
    <lineage>
        <taxon>Eukaryota</taxon>
        <taxon>Metazoa</taxon>
        <taxon>Chordata</taxon>
        <taxon>Craniata</taxon>
        <taxon>Vertebrata</taxon>
        <taxon>Euteleostomi</taxon>
        <taxon>Actinopterygii</taxon>
        <taxon>Neopterygii</taxon>
        <taxon>Teleostei</taxon>
        <taxon>Clupei</taxon>
        <taxon>Clupeiformes</taxon>
        <taxon>Clupeoidei</taxon>
        <taxon>Clupeidae</taxon>
        <taxon>Alosa</taxon>
    </lineage>
</organism>
<feature type="compositionally biased region" description="Basic and acidic residues" evidence="1">
    <location>
        <begin position="72"/>
        <end position="84"/>
    </location>
</feature>
<reference evidence="2 3" key="1">
    <citation type="submission" date="2020-10" db="EMBL/GenBank/DDBJ databases">
        <title>Chromosome-scale genome assembly of the Allis shad, Alosa alosa.</title>
        <authorList>
            <person name="Margot Z."/>
            <person name="Christophe K."/>
            <person name="Cabau C."/>
            <person name="Louis A."/>
            <person name="Berthelot C."/>
            <person name="Parey E."/>
            <person name="Roest Crollius H."/>
            <person name="Montfort J."/>
            <person name="Robinson-Rechavi M."/>
            <person name="Bucao C."/>
            <person name="Bouchez O."/>
            <person name="Gislard M."/>
            <person name="Lluch J."/>
            <person name="Milhes M."/>
            <person name="Lampietro C."/>
            <person name="Lopez Roques C."/>
            <person name="Donnadieu C."/>
            <person name="Braasch I."/>
            <person name="Desvignes T."/>
            <person name="Postlethwait J."/>
            <person name="Bobe J."/>
            <person name="Guiguen Y."/>
        </authorList>
    </citation>
    <scope>NUCLEOTIDE SEQUENCE [LARGE SCALE GENOMIC DNA]</scope>
    <source>
        <strain evidence="2">M-15738</strain>
        <tissue evidence="2">Blood</tissue>
    </source>
</reference>
<dbReference type="AlphaFoldDB" id="A0AAV6HMI8"/>
<feature type="compositionally biased region" description="Polar residues" evidence="1">
    <location>
        <begin position="85"/>
        <end position="96"/>
    </location>
</feature>
<proteinExistence type="predicted"/>
<feature type="region of interest" description="Disordered" evidence="1">
    <location>
        <begin position="1"/>
        <end position="142"/>
    </location>
</feature>
<feature type="compositionally biased region" description="Polar residues" evidence="1">
    <location>
        <begin position="55"/>
        <end position="71"/>
    </location>
</feature>
<name>A0AAV6HMI8_9TELE</name>
<keyword evidence="3" id="KW-1185">Reference proteome</keyword>
<gene>
    <name evidence="2" type="ORF">AALO_G00018220</name>
</gene>
<evidence type="ECO:0000256" key="1">
    <source>
        <dbReference type="SAM" id="MobiDB-lite"/>
    </source>
</evidence>
<dbReference type="Proteomes" id="UP000823561">
    <property type="component" value="Chromosome 1"/>
</dbReference>
<evidence type="ECO:0000313" key="3">
    <source>
        <dbReference type="Proteomes" id="UP000823561"/>
    </source>
</evidence>
<sequence>MNPCPERCTLTPIQESEESAEESQSSFGILHSELPTPTPTGKPTGWQSPDDEPFSSPQSSPVEPGDCSSTSEAEHGKSSHEHVLSQHSVLHQQPTESPAAPPPRETAKRPAKRRRAKADGEAKSQKRPAKQRGASTPPQPPLPLWLVSLMHNIEEATHYELLIE</sequence>
<comment type="caution">
    <text evidence="2">The sequence shown here is derived from an EMBL/GenBank/DDBJ whole genome shotgun (WGS) entry which is preliminary data.</text>
</comment>
<protein>
    <submittedName>
        <fullName evidence="2">Uncharacterized protein</fullName>
    </submittedName>
</protein>
<evidence type="ECO:0000313" key="2">
    <source>
        <dbReference type="EMBL" id="KAG5286736.1"/>
    </source>
</evidence>
<dbReference type="EMBL" id="JADWDJ010000001">
    <property type="protein sequence ID" value="KAG5286736.1"/>
    <property type="molecule type" value="Genomic_DNA"/>
</dbReference>